<name>A0A316ZA21_9BASI</name>
<keyword evidence="3" id="KW-1185">Reference proteome</keyword>
<feature type="compositionally biased region" description="Basic and acidic residues" evidence="1">
    <location>
        <begin position="8"/>
        <end position="25"/>
    </location>
</feature>
<dbReference type="GeneID" id="37267299"/>
<gene>
    <name evidence="2" type="ORF">FA09DRAFT_264038</name>
</gene>
<dbReference type="RefSeq" id="XP_025598710.1">
    <property type="nucleotide sequence ID" value="XM_025739753.1"/>
</dbReference>
<feature type="region of interest" description="Disordered" evidence="1">
    <location>
        <begin position="1"/>
        <end position="30"/>
    </location>
</feature>
<evidence type="ECO:0000313" key="2">
    <source>
        <dbReference type="EMBL" id="PWN98431.1"/>
    </source>
</evidence>
<accession>A0A316ZA21</accession>
<dbReference type="EMBL" id="KZ819291">
    <property type="protein sequence ID" value="PWN98431.1"/>
    <property type="molecule type" value="Genomic_DNA"/>
</dbReference>
<proteinExistence type="predicted"/>
<dbReference type="Proteomes" id="UP000245946">
    <property type="component" value="Unassembled WGS sequence"/>
</dbReference>
<dbReference type="AlphaFoldDB" id="A0A316ZA21"/>
<sequence length="250" mass="27420">MQVVQPHPSERLSSHRMRRPDDGGRRTMARRVPGHRSSFLCACIFLCRSADSVARTHGTACMVAWALVARSLERSQKQRPPRRPYPDPCSLSVRMRSGLQNRPRGGIVLLCSGVTDAARTLLAAWQRCSLVTASSVRAQESTSRSALRGVEALSMNAALQLSHCALSLLRRPGAEDDAKGGPCSPFCLRSQRADDQVRPLCRCPGLAERSRSEYPLAATAASRSTQRPSLHAVRTLFSETFARVVETTVQ</sequence>
<protein>
    <submittedName>
        <fullName evidence="2">Uncharacterized protein</fullName>
    </submittedName>
</protein>
<organism evidence="2 3">
    <name type="scientific">Tilletiopsis washingtonensis</name>
    <dbReference type="NCBI Taxonomy" id="58919"/>
    <lineage>
        <taxon>Eukaryota</taxon>
        <taxon>Fungi</taxon>
        <taxon>Dikarya</taxon>
        <taxon>Basidiomycota</taxon>
        <taxon>Ustilaginomycotina</taxon>
        <taxon>Exobasidiomycetes</taxon>
        <taxon>Entylomatales</taxon>
        <taxon>Entylomatales incertae sedis</taxon>
        <taxon>Tilletiopsis</taxon>
    </lineage>
</organism>
<evidence type="ECO:0000256" key="1">
    <source>
        <dbReference type="SAM" id="MobiDB-lite"/>
    </source>
</evidence>
<evidence type="ECO:0000313" key="3">
    <source>
        <dbReference type="Proteomes" id="UP000245946"/>
    </source>
</evidence>
<reference evidence="2 3" key="1">
    <citation type="journal article" date="2018" name="Mol. Biol. Evol.">
        <title>Broad Genomic Sampling Reveals a Smut Pathogenic Ancestry of the Fungal Clade Ustilaginomycotina.</title>
        <authorList>
            <person name="Kijpornyongpan T."/>
            <person name="Mondo S.J."/>
            <person name="Barry K."/>
            <person name="Sandor L."/>
            <person name="Lee J."/>
            <person name="Lipzen A."/>
            <person name="Pangilinan J."/>
            <person name="LaButti K."/>
            <person name="Hainaut M."/>
            <person name="Henrissat B."/>
            <person name="Grigoriev I.V."/>
            <person name="Spatafora J.W."/>
            <person name="Aime M.C."/>
        </authorList>
    </citation>
    <scope>NUCLEOTIDE SEQUENCE [LARGE SCALE GENOMIC DNA]</scope>
    <source>
        <strain evidence="2 3">MCA 4186</strain>
    </source>
</reference>